<dbReference type="EMBL" id="BDRX01000049">
    <property type="protein sequence ID" value="GBF94240.1"/>
    <property type="molecule type" value="Genomic_DNA"/>
</dbReference>
<comment type="caution">
    <text evidence="2">The sequence shown here is derived from an EMBL/GenBank/DDBJ whole genome shotgun (WGS) entry which is preliminary data.</text>
</comment>
<dbReference type="InterPro" id="IPR041492">
    <property type="entry name" value="HAD_2"/>
</dbReference>
<feature type="region of interest" description="Disordered" evidence="1">
    <location>
        <begin position="348"/>
        <end position="374"/>
    </location>
</feature>
<dbReference type="FunCoup" id="A0A2V0P8Q0">
    <property type="interactions" value="491"/>
</dbReference>
<dbReference type="InterPro" id="IPR023214">
    <property type="entry name" value="HAD_sf"/>
</dbReference>
<evidence type="ECO:0000313" key="3">
    <source>
        <dbReference type="Proteomes" id="UP000247498"/>
    </source>
</evidence>
<feature type="region of interest" description="Disordered" evidence="1">
    <location>
        <begin position="1"/>
        <end position="58"/>
    </location>
</feature>
<evidence type="ECO:0000313" key="2">
    <source>
        <dbReference type="EMBL" id="GBF94240.1"/>
    </source>
</evidence>
<dbReference type="AlphaFoldDB" id="A0A2V0P8Q0"/>
<keyword evidence="3" id="KW-1185">Reference proteome</keyword>
<gene>
    <name evidence="2" type="ORF">Rsub_06510</name>
</gene>
<dbReference type="STRING" id="307507.A0A2V0P8Q0"/>
<dbReference type="SUPFAM" id="SSF56784">
    <property type="entry name" value="HAD-like"/>
    <property type="match status" value="1"/>
</dbReference>
<organism evidence="2 3">
    <name type="scientific">Raphidocelis subcapitata</name>
    <dbReference type="NCBI Taxonomy" id="307507"/>
    <lineage>
        <taxon>Eukaryota</taxon>
        <taxon>Viridiplantae</taxon>
        <taxon>Chlorophyta</taxon>
        <taxon>core chlorophytes</taxon>
        <taxon>Chlorophyceae</taxon>
        <taxon>CS clade</taxon>
        <taxon>Sphaeropleales</taxon>
        <taxon>Selenastraceae</taxon>
        <taxon>Raphidocelis</taxon>
    </lineage>
</organism>
<dbReference type="Gene3D" id="3.40.50.1000">
    <property type="entry name" value="HAD superfamily/HAD-like"/>
    <property type="match status" value="1"/>
</dbReference>
<dbReference type="Proteomes" id="UP000247498">
    <property type="component" value="Unassembled WGS sequence"/>
</dbReference>
<feature type="compositionally biased region" description="Low complexity" evidence="1">
    <location>
        <begin position="7"/>
        <end position="31"/>
    </location>
</feature>
<reference evidence="2 3" key="1">
    <citation type="journal article" date="2018" name="Sci. Rep.">
        <title>Raphidocelis subcapitata (=Pseudokirchneriella subcapitata) provides an insight into genome evolution and environmental adaptations in the Sphaeropleales.</title>
        <authorList>
            <person name="Suzuki S."/>
            <person name="Yamaguchi H."/>
            <person name="Nakajima N."/>
            <person name="Kawachi M."/>
        </authorList>
    </citation>
    <scope>NUCLEOTIDE SEQUENCE [LARGE SCALE GENOMIC DNA]</scope>
    <source>
        <strain evidence="2 3">NIES-35</strain>
    </source>
</reference>
<dbReference type="PANTHER" id="PTHR47858:SF2">
    <property type="entry name" value="HALOACID DEHALOGENASE-LIKE HYDROLASE (HAD) SUPERFAMILY PROTEIN"/>
    <property type="match status" value="1"/>
</dbReference>
<dbReference type="PANTHER" id="PTHR47858">
    <property type="entry name" value="HALOACID DEHALOGENASE-LIKE HYDROLASE (HAD) SUPERFAMILY PROTEIN"/>
    <property type="match status" value="1"/>
</dbReference>
<dbReference type="Pfam" id="PF13419">
    <property type="entry name" value="HAD_2"/>
    <property type="match status" value="1"/>
</dbReference>
<name>A0A2V0P8Q0_9CHLO</name>
<proteinExistence type="predicted"/>
<sequence>MQATRSAGARPAGAARGGRQQQQLARRAAAPPRRRALRPRAQAAPDPPPSGGEPGSVAKNLRQQGLYRLLKGGPERAGADHGEGFVHLLPAGGVLRVDVDALNENLRTNGALRLRHAMRPDEAFGVVINFDGAIADMNAVRAAAWRALAAARDLPLPEPQLRHPALHHTPPEVAAVRVLRWADSQKGGRELAMEHAALAARALAEQAAPRRGVREWLAALGNFNVPTALVSTLDRETVRSALARMALHDHFSAMVTAEDEFETVSQRLLSASLKLARPPCMCVAIDSTPEGVTAAHNCSMKAIGVQGPYRAYQLTNADLTCSSLGELTVYNIRRLFANRGTEMMDAEKAADWQQWDSERRRRSQRRIGIATSPP</sequence>
<dbReference type="InterPro" id="IPR036412">
    <property type="entry name" value="HAD-like_sf"/>
</dbReference>
<dbReference type="Gene3D" id="1.10.150.240">
    <property type="entry name" value="Putative phosphatase, domain 2"/>
    <property type="match status" value="1"/>
</dbReference>
<accession>A0A2V0P8Q0</accession>
<evidence type="ECO:0000256" key="1">
    <source>
        <dbReference type="SAM" id="MobiDB-lite"/>
    </source>
</evidence>
<dbReference type="InParanoid" id="A0A2V0P8Q0"/>
<dbReference type="InterPro" id="IPR023198">
    <property type="entry name" value="PGP-like_dom2"/>
</dbReference>
<protein>
    <submittedName>
        <fullName evidence="2">Uncharacterized protein</fullName>
    </submittedName>
</protein>
<dbReference type="OrthoDB" id="40579at2759"/>